<dbReference type="GO" id="GO:0005697">
    <property type="term" value="C:telomerase holoenzyme complex"/>
    <property type="evidence" value="ECO:0007669"/>
    <property type="project" value="TreeGrafter"/>
</dbReference>
<gene>
    <name evidence="2" type="ORF">Ahy_A07g035426</name>
</gene>
<dbReference type="Gene3D" id="1.25.40.10">
    <property type="entry name" value="Tetratricopeptide repeat domain"/>
    <property type="match status" value="1"/>
</dbReference>
<organism evidence="2 3">
    <name type="scientific">Arachis hypogaea</name>
    <name type="common">Peanut</name>
    <dbReference type="NCBI Taxonomy" id="3818"/>
    <lineage>
        <taxon>Eukaryota</taxon>
        <taxon>Viridiplantae</taxon>
        <taxon>Streptophyta</taxon>
        <taxon>Embryophyta</taxon>
        <taxon>Tracheophyta</taxon>
        <taxon>Spermatophyta</taxon>
        <taxon>Magnoliopsida</taxon>
        <taxon>eudicotyledons</taxon>
        <taxon>Gunneridae</taxon>
        <taxon>Pentapetalae</taxon>
        <taxon>rosids</taxon>
        <taxon>fabids</taxon>
        <taxon>Fabales</taxon>
        <taxon>Fabaceae</taxon>
        <taxon>Papilionoideae</taxon>
        <taxon>50 kb inversion clade</taxon>
        <taxon>dalbergioids sensu lato</taxon>
        <taxon>Dalbergieae</taxon>
        <taxon>Pterocarpus clade</taxon>
        <taxon>Arachis</taxon>
    </lineage>
</organism>
<proteinExistence type="predicted"/>
<dbReference type="PANTHER" id="PTHR15696">
    <property type="entry name" value="SMG-7 SUPPRESSOR WITH MORPHOLOGICAL EFFECT ON GENITALIA PROTEIN 7"/>
    <property type="match status" value="1"/>
</dbReference>
<dbReference type="InterPro" id="IPR045153">
    <property type="entry name" value="Est1/Ebs1-like"/>
</dbReference>
<dbReference type="EMBL" id="SDMP01000007">
    <property type="protein sequence ID" value="RYR49122.1"/>
    <property type="molecule type" value="Genomic_DNA"/>
</dbReference>
<dbReference type="EMBL" id="SDMP01000007">
    <property type="protein sequence ID" value="RYR49121.1"/>
    <property type="molecule type" value="Genomic_DNA"/>
</dbReference>
<dbReference type="InterPro" id="IPR011990">
    <property type="entry name" value="TPR-like_helical_dom_sf"/>
</dbReference>
<evidence type="ECO:0000313" key="3">
    <source>
        <dbReference type="Proteomes" id="UP000289738"/>
    </source>
</evidence>
<dbReference type="Pfam" id="PF10373">
    <property type="entry name" value="EST1_DNA_bind"/>
    <property type="match status" value="1"/>
</dbReference>
<evidence type="ECO:0000313" key="2">
    <source>
        <dbReference type="EMBL" id="RYR49122.1"/>
    </source>
</evidence>
<dbReference type="Proteomes" id="UP000289738">
    <property type="component" value="Chromosome A07"/>
</dbReference>
<sequence length="146" mass="16462">MRSAISSTRLSSGSKLLHQHFSSSCDLLHQPSWLVVASVAAFQMHWEIFHSYPSCLFTRIDDPYEPPRLYGEVDSVKREFAAASSYYLQANSLWPSSGNPHHQLALLASYSEDELAATYHYFRSLVVESRFSTAKDNLIAAFEKVG</sequence>
<comment type="caution">
    <text evidence="2">The sequence shown here is derived from an EMBL/GenBank/DDBJ whole genome shotgun (WGS) entry which is preliminary data.</text>
</comment>
<dbReference type="PANTHER" id="PTHR15696:SF25">
    <property type="entry name" value="OS08G0305300 PROTEIN"/>
    <property type="match status" value="1"/>
</dbReference>
<keyword evidence="3" id="KW-1185">Reference proteome</keyword>
<dbReference type="SUPFAM" id="SSF48452">
    <property type="entry name" value="TPR-like"/>
    <property type="match status" value="1"/>
</dbReference>
<dbReference type="GO" id="GO:0000184">
    <property type="term" value="P:nuclear-transcribed mRNA catabolic process, nonsense-mediated decay"/>
    <property type="evidence" value="ECO:0007669"/>
    <property type="project" value="TreeGrafter"/>
</dbReference>
<dbReference type="InterPro" id="IPR018834">
    <property type="entry name" value="DNA/RNA-bd_Est1-type"/>
</dbReference>
<evidence type="ECO:0000259" key="1">
    <source>
        <dbReference type="Pfam" id="PF10373"/>
    </source>
</evidence>
<dbReference type="GO" id="GO:0042162">
    <property type="term" value="F:telomeric DNA binding"/>
    <property type="evidence" value="ECO:0007669"/>
    <property type="project" value="TreeGrafter"/>
</dbReference>
<dbReference type="AlphaFoldDB" id="A0A445CDU0"/>
<dbReference type="STRING" id="3818.A0A445CDU0"/>
<reference evidence="2 3" key="1">
    <citation type="submission" date="2019-01" db="EMBL/GenBank/DDBJ databases">
        <title>Sequencing of cultivated peanut Arachis hypogaea provides insights into genome evolution and oil improvement.</title>
        <authorList>
            <person name="Chen X."/>
        </authorList>
    </citation>
    <scope>NUCLEOTIDE SEQUENCE [LARGE SCALE GENOMIC DNA]</scope>
    <source>
        <strain evidence="3">cv. Fuhuasheng</strain>
        <strain evidence="2">GDAAS-fuhuasheng2018</strain>
        <tissue evidence="2">Leaves</tissue>
    </source>
</reference>
<name>A0A445CDU0_ARAHY</name>
<protein>
    <recommendedName>
        <fullName evidence="1">DNA/RNA-binding domain-containing protein</fullName>
    </recommendedName>
</protein>
<accession>A0A445CDU0</accession>
<feature type="domain" description="DNA/RNA-binding" evidence="1">
    <location>
        <begin position="83"/>
        <end position="144"/>
    </location>
</feature>
<dbReference type="GO" id="GO:0070034">
    <property type="term" value="F:telomerase RNA binding"/>
    <property type="evidence" value="ECO:0007669"/>
    <property type="project" value="TreeGrafter"/>
</dbReference>